<dbReference type="RefSeq" id="WP_090496211.1">
    <property type="nucleotide sequence ID" value="NZ_FNCH01000001.1"/>
</dbReference>
<evidence type="ECO:0000313" key="2">
    <source>
        <dbReference type="EMBL" id="SDF69717.1"/>
    </source>
</evidence>
<gene>
    <name evidence="2" type="ORF">SAMN05421827_101233</name>
</gene>
<accession>A0A1G7N737</accession>
<protein>
    <submittedName>
        <fullName evidence="2">Predicted nucleic acid-binding protein, contains PIN domain</fullName>
    </submittedName>
</protein>
<sequence length="139" mass="15952">MKIFLDANVLVSVLNKEYPLYTYSSRILSLAAHPKFEIYTSPLCLAIAFYFAEKKHKAQLAKQKIDLLCRHIKIAGNSSKGVLDTLSNKKIHDFEDGLEYYAARSADCKCIITEDVDDFYFSEIEVLSCQEFFSRHLLN</sequence>
<name>A0A1G7N737_9SPHI</name>
<dbReference type="Proteomes" id="UP000199643">
    <property type="component" value="Unassembled WGS sequence"/>
</dbReference>
<keyword evidence="3" id="KW-1185">Reference proteome</keyword>
<organism evidence="2 3">
    <name type="scientific">Pedobacter terrae</name>
    <dbReference type="NCBI Taxonomy" id="405671"/>
    <lineage>
        <taxon>Bacteria</taxon>
        <taxon>Pseudomonadati</taxon>
        <taxon>Bacteroidota</taxon>
        <taxon>Sphingobacteriia</taxon>
        <taxon>Sphingobacteriales</taxon>
        <taxon>Sphingobacteriaceae</taxon>
        <taxon>Pedobacter</taxon>
    </lineage>
</organism>
<dbReference type="AlphaFoldDB" id="A0A1G7N737"/>
<dbReference type="InterPro" id="IPR002716">
    <property type="entry name" value="PIN_dom"/>
</dbReference>
<dbReference type="Pfam" id="PF13470">
    <property type="entry name" value="PIN_3"/>
    <property type="match status" value="1"/>
</dbReference>
<evidence type="ECO:0000259" key="1">
    <source>
        <dbReference type="Pfam" id="PF13470"/>
    </source>
</evidence>
<dbReference type="SUPFAM" id="SSF88723">
    <property type="entry name" value="PIN domain-like"/>
    <property type="match status" value="1"/>
</dbReference>
<dbReference type="InterPro" id="IPR029060">
    <property type="entry name" value="PIN-like_dom_sf"/>
</dbReference>
<evidence type="ECO:0000313" key="3">
    <source>
        <dbReference type="Proteomes" id="UP000199643"/>
    </source>
</evidence>
<dbReference type="OrthoDB" id="1148871at2"/>
<feature type="domain" description="PIN" evidence="1">
    <location>
        <begin position="2"/>
        <end position="116"/>
    </location>
</feature>
<reference evidence="3" key="1">
    <citation type="submission" date="2016-10" db="EMBL/GenBank/DDBJ databases">
        <authorList>
            <person name="Varghese N."/>
            <person name="Submissions S."/>
        </authorList>
    </citation>
    <scope>NUCLEOTIDE SEQUENCE [LARGE SCALE GENOMIC DNA]</scope>
    <source>
        <strain evidence="3">DSM 17933</strain>
    </source>
</reference>
<dbReference type="Gene3D" id="3.40.50.1010">
    <property type="entry name" value="5'-nuclease"/>
    <property type="match status" value="1"/>
</dbReference>
<dbReference type="EMBL" id="FNCH01000001">
    <property type="protein sequence ID" value="SDF69717.1"/>
    <property type="molecule type" value="Genomic_DNA"/>
</dbReference>
<proteinExistence type="predicted"/>
<dbReference type="STRING" id="405671.SAMN05421827_101233"/>